<gene>
    <name evidence="1" type="ORF">ALC62_07122</name>
</gene>
<dbReference type="Proteomes" id="UP000078542">
    <property type="component" value="Unassembled WGS sequence"/>
</dbReference>
<proteinExistence type="predicted"/>
<name>A0A151II35_9HYME</name>
<dbReference type="AlphaFoldDB" id="A0A151II35"/>
<dbReference type="EMBL" id="KQ977540">
    <property type="protein sequence ID" value="KYN02068.1"/>
    <property type="molecule type" value="Genomic_DNA"/>
</dbReference>
<sequence>MSSHGPGPLVRITPHINSEEYIHILSDVMLSYVAETFPEYTVRFFNTRIDNDFPLDFIFANIKKRIYTILQILKYVERYPNRRHPDANVFLRLINRMSNM</sequence>
<evidence type="ECO:0000313" key="2">
    <source>
        <dbReference type="Proteomes" id="UP000078542"/>
    </source>
</evidence>
<protein>
    <submittedName>
        <fullName evidence="1">Uncharacterized protein</fullName>
    </submittedName>
</protein>
<evidence type="ECO:0000313" key="1">
    <source>
        <dbReference type="EMBL" id="KYN02068.1"/>
    </source>
</evidence>
<reference evidence="1 2" key="1">
    <citation type="submission" date="2016-03" db="EMBL/GenBank/DDBJ databases">
        <title>Cyphomyrmex costatus WGS genome.</title>
        <authorList>
            <person name="Nygaard S."/>
            <person name="Hu H."/>
            <person name="Boomsma J."/>
            <person name="Zhang G."/>
        </authorList>
    </citation>
    <scope>NUCLEOTIDE SEQUENCE [LARGE SCALE GENOMIC DNA]</scope>
    <source>
        <strain evidence="1">MS0001</strain>
        <tissue evidence="1">Whole body</tissue>
    </source>
</reference>
<accession>A0A151II35</accession>
<organism evidence="1 2">
    <name type="scientific">Cyphomyrmex costatus</name>
    <dbReference type="NCBI Taxonomy" id="456900"/>
    <lineage>
        <taxon>Eukaryota</taxon>
        <taxon>Metazoa</taxon>
        <taxon>Ecdysozoa</taxon>
        <taxon>Arthropoda</taxon>
        <taxon>Hexapoda</taxon>
        <taxon>Insecta</taxon>
        <taxon>Pterygota</taxon>
        <taxon>Neoptera</taxon>
        <taxon>Endopterygota</taxon>
        <taxon>Hymenoptera</taxon>
        <taxon>Apocrita</taxon>
        <taxon>Aculeata</taxon>
        <taxon>Formicoidea</taxon>
        <taxon>Formicidae</taxon>
        <taxon>Myrmicinae</taxon>
        <taxon>Cyphomyrmex</taxon>
    </lineage>
</organism>
<keyword evidence="2" id="KW-1185">Reference proteome</keyword>